<evidence type="ECO:0000256" key="3">
    <source>
        <dbReference type="ARBA" id="ARBA00023002"/>
    </source>
</evidence>
<feature type="binding site" evidence="4">
    <location>
        <position position="235"/>
    </location>
    <ligand>
        <name>FAD</name>
        <dbReference type="ChEBI" id="CHEBI:57692"/>
    </ligand>
</feature>
<protein>
    <recommendedName>
        <fullName evidence="5">Amine oxidase domain-containing protein</fullName>
    </recommendedName>
</protein>
<gene>
    <name evidence="6" type="ORF">LK09_08000</name>
</gene>
<proteinExistence type="inferred from homology"/>
<dbReference type="PANTHER" id="PTHR43563">
    <property type="entry name" value="AMINE OXIDASE"/>
    <property type="match status" value="1"/>
</dbReference>
<keyword evidence="3" id="KW-0560">Oxidoreductase</keyword>
<dbReference type="SUPFAM" id="SSF51905">
    <property type="entry name" value="FAD/NAD(P)-binding domain"/>
    <property type="match status" value="1"/>
</dbReference>
<dbReference type="InterPro" id="IPR050703">
    <property type="entry name" value="Flavin_MAO"/>
</dbReference>
<evidence type="ECO:0000259" key="5">
    <source>
        <dbReference type="Pfam" id="PF01593"/>
    </source>
</evidence>
<dbReference type="GO" id="GO:0016491">
    <property type="term" value="F:oxidoreductase activity"/>
    <property type="evidence" value="ECO:0007669"/>
    <property type="project" value="UniProtKB-KW"/>
</dbReference>
<dbReference type="RefSeq" id="WP_039397703.1">
    <property type="nucleotide sequence ID" value="NZ_JTDK01000006.1"/>
</dbReference>
<dbReference type="Gene3D" id="3.90.660.10">
    <property type="match status" value="2"/>
</dbReference>
<dbReference type="InterPro" id="IPR002937">
    <property type="entry name" value="Amino_oxidase"/>
</dbReference>
<dbReference type="OrthoDB" id="337830at2"/>
<dbReference type="InterPro" id="IPR001613">
    <property type="entry name" value="Flavin_amine_oxidase"/>
</dbReference>
<accession>A0A0B2AB34</accession>
<dbReference type="Gene3D" id="3.50.50.60">
    <property type="entry name" value="FAD/NAD(P)-binding domain"/>
    <property type="match status" value="1"/>
</dbReference>
<dbReference type="PRINTS" id="PR00757">
    <property type="entry name" value="AMINEOXDASEF"/>
</dbReference>
<dbReference type="EMBL" id="JTDK01000006">
    <property type="protein sequence ID" value="KHK98816.1"/>
    <property type="molecule type" value="Genomic_DNA"/>
</dbReference>
<comment type="caution">
    <text evidence="6">The sequence shown here is derived from an EMBL/GenBank/DDBJ whole genome shotgun (WGS) entry which is preliminary data.</text>
</comment>
<organism evidence="6 7">
    <name type="scientific">Microbacterium mangrovi</name>
    <dbReference type="NCBI Taxonomy" id="1348253"/>
    <lineage>
        <taxon>Bacteria</taxon>
        <taxon>Bacillati</taxon>
        <taxon>Actinomycetota</taxon>
        <taxon>Actinomycetes</taxon>
        <taxon>Micrococcales</taxon>
        <taxon>Microbacteriaceae</taxon>
        <taxon>Microbacterium</taxon>
    </lineage>
</organism>
<evidence type="ECO:0000313" key="7">
    <source>
        <dbReference type="Proteomes" id="UP000031030"/>
    </source>
</evidence>
<evidence type="ECO:0000313" key="6">
    <source>
        <dbReference type="EMBL" id="KHK98816.1"/>
    </source>
</evidence>
<comment type="similarity">
    <text evidence="2">Belongs to the flavin monoamine oxidase family.</text>
</comment>
<name>A0A0B2AB34_9MICO</name>
<keyword evidence="7" id="KW-1185">Reference proteome</keyword>
<feature type="domain" description="Amine oxidase" evidence="5">
    <location>
        <begin position="16"/>
        <end position="434"/>
    </location>
</feature>
<feature type="binding site" evidence="4">
    <location>
        <position position="335"/>
    </location>
    <ligand>
        <name>substrate</name>
    </ligand>
</feature>
<reference evidence="6 7" key="1">
    <citation type="submission" date="2014-11" db="EMBL/GenBank/DDBJ databases">
        <title>Genome sequence of Microbacterium mangrovi MUSC 115(T).</title>
        <authorList>
            <person name="Lee L.-H."/>
        </authorList>
    </citation>
    <scope>NUCLEOTIDE SEQUENCE [LARGE SCALE GENOMIC DNA]</scope>
    <source>
        <strain evidence="6 7">MUSC 115</strain>
    </source>
</reference>
<evidence type="ECO:0000256" key="4">
    <source>
        <dbReference type="PIRSR" id="PIRSR601613-1"/>
    </source>
</evidence>
<dbReference type="InterPro" id="IPR036188">
    <property type="entry name" value="FAD/NAD-bd_sf"/>
</dbReference>
<dbReference type="STRING" id="1348253.LK09_08000"/>
<comment type="cofactor">
    <cofactor evidence="1">
        <name>FAD</name>
        <dbReference type="ChEBI" id="CHEBI:57692"/>
    </cofactor>
</comment>
<evidence type="ECO:0000256" key="2">
    <source>
        <dbReference type="ARBA" id="ARBA00005995"/>
    </source>
</evidence>
<sequence length="441" mass="47207">MSESEYDVIVVGAGYAGISCARDLRDRGLSVLVLEGANRIGGRTYTRAFRDHPDITVEAGGAYVDLSIHTNVVRELERYRPALIPSKGVPTSAHFFTAGARSTLPVPWWDLWALEAVAIRLHNAAARLRSDTPLHEQELADLDVSAAEFFEPIGPLPQSVRDLIYGQIGGHEGADADSASMLWILGLIAAGGGSPFQYFMFGESSDSRMFVDGPTDLLHRMVDGSQIEVQLNRRVTAVTDDGSTVRVVTDDGTEVTAGACVMAVPTNVLRRIEFTPGMTPDQTALLRRNHPGSAIKVHMIVDNIPPAPICIGLGPLVTVLPLGTLEDGRSLLVGFGAHGIYDFDPCDRASVETGLRLYLPDANVVAVDAHDWAADPLFDGTYRVDHPGEGQLSGRVMNEMAGRIAFAGADIEDHLFRNTFDGAISSGARAAVAVAALLDAV</sequence>
<dbReference type="Pfam" id="PF01593">
    <property type="entry name" value="Amino_oxidase"/>
    <property type="match status" value="1"/>
</dbReference>
<evidence type="ECO:0000256" key="1">
    <source>
        <dbReference type="ARBA" id="ARBA00001974"/>
    </source>
</evidence>
<dbReference type="Proteomes" id="UP000031030">
    <property type="component" value="Unassembled WGS sequence"/>
</dbReference>
<dbReference type="AlphaFoldDB" id="A0A0B2AB34"/>
<dbReference type="PANTHER" id="PTHR43563:SF1">
    <property type="entry name" value="AMINE OXIDASE [FLAVIN-CONTAINING] B"/>
    <property type="match status" value="1"/>
</dbReference>